<keyword evidence="3" id="KW-0812">Transmembrane</keyword>
<evidence type="ECO:0000313" key="7">
    <source>
        <dbReference type="Proteomes" id="UP000442990"/>
    </source>
</evidence>
<keyword evidence="3" id="KW-0472">Membrane</keyword>
<evidence type="ECO:0000313" key="6">
    <source>
        <dbReference type="EMBL" id="KAB1979459.1"/>
    </source>
</evidence>
<dbReference type="InterPro" id="IPR045351">
    <property type="entry name" value="DUF6531"/>
</dbReference>
<comment type="caution">
    <text evidence="6">The sequence shown here is derived from an EMBL/GenBank/DDBJ whole genome shotgun (WGS) entry which is preliminary data.</text>
</comment>
<evidence type="ECO:0000259" key="4">
    <source>
        <dbReference type="Pfam" id="PF20148"/>
    </source>
</evidence>
<feature type="domain" description="Teneurin-like YD-shell" evidence="5">
    <location>
        <begin position="1155"/>
        <end position="1300"/>
    </location>
</feature>
<dbReference type="Pfam" id="PF25023">
    <property type="entry name" value="TEN_YD-shell"/>
    <property type="match status" value="3"/>
</dbReference>
<dbReference type="EMBL" id="WBKG01000042">
    <property type="protein sequence ID" value="KAB1979459.1"/>
    <property type="molecule type" value="Genomic_DNA"/>
</dbReference>
<feature type="domain" description="Teneurin-like YD-shell" evidence="5">
    <location>
        <begin position="645"/>
        <end position="707"/>
    </location>
</feature>
<feature type="compositionally biased region" description="Low complexity" evidence="2">
    <location>
        <begin position="1321"/>
        <end position="1331"/>
    </location>
</feature>
<dbReference type="NCBIfam" id="TIGR01643">
    <property type="entry name" value="YD_repeat_2x"/>
    <property type="match status" value="12"/>
</dbReference>
<dbReference type="PANTHER" id="PTHR32305">
    <property type="match status" value="1"/>
</dbReference>
<feature type="region of interest" description="Disordered" evidence="2">
    <location>
        <begin position="1320"/>
        <end position="1342"/>
    </location>
</feature>
<evidence type="ECO:0000256" key="1">
    <source>
        <dbReference type="ARBA" id="ARBA00022737"/>
    </source>
</evidence>
<dbReference type="RefSeq" id="WP_151473656.1">
    <property type="nucleotide sequence ID" value="NZ_WBKG01000042.1"/>
</dbReference>
<dbReference type="Pfam" id="PF05593">
    <property type="entry name" value="RHS_repeat"/>
    <property type="match status" value="8"/>
</dbReference>
<dbReference type="NCBIfam" id="TIGR03696">
    <property type="entry name" value="Rhs_assc_core"/>
    <property type="match status" value="1"/>
</dbReference>
<dbReference type="Pfam" id="PF20148">
    <property type="entry name" value="DUF6531"/>
    <property type="match status" value="1"/>
</dbReference>
<feature type="region of interest" description="Disordered" evidence="2">
    <location>
        <begin position="39"/>
        <end position="84"/>
    </location>
</feature>
<dbReference type="PANTHER" id="PTHR32305:SF15">
    <property type="entry name" value="PROTEIN RHSA-RELATED"/>
    <property type="match status" value="1"/>
</dbReference>
<dbReference type="InterPro" id="IPR031325">
    <property type="entry name" value="RHS_repeat"/>
</dbReference>
<feature type="transmembrane region" description="Helical" evidence="3">
    <location>
        <begin position="9"/>
        <end position="28"/>
    </location>
</feature>
<dbReference type="Gene3D" id="2.180.10.10">
    <property type="entry name" value="RHS repeat-associated core"/>
    <property type="match status" value="4"/>
</dbReference>
<dbReference type="InterPro" id="IPR006530">
    <property type="entry name" value="YD"/>
</dbReference>
<feature type="domain" description="DUF6531" evidence="4">
    <location>
        <begin position="307"/>
        <end position="380"/>
    </location>
</feature>
<dbReference type="InterPro" id="IPR022385">
    <property type="entry name" value="Rhs_assc_core"/>
</dbReference>
<protein>
    <submittedName>
        <fullName evidence="6">RHS repeat-associated core domain-containing protein</fullName>
    </submittedName>
</protein>
<evidence type="ECO:0000256" key="2">
    <source>
        <dbReference type="SAM" id="MobiDB-lite"/>
    </source>
</evidence>
<keyword evidence="3" id="KW-1133">Transmembrane helix</keyword>
<reference evidence="6 7" key="1">
    <citation type="submission" date="2019-09" db="EMBL/GenBank/DDBJ databases">
        <title>Isolation and identification of active actinomycetes.</title>
        <authorList>
            <person name="Yu Z."/>
            <person name="Han C."/>
            <person name="Yu B."/>
        </authorList>
    </citation>
    <scope>NUCLEOTIDE SEQUENCE [LARGE SCALE GENOMIC DNA]</scope>
    <source>
        <strain evidence="6 7">NEAU-H2</strain>
    </source>
</reference>
<keyword evidence="7" id="KW-1185">Reference proteome</keyword>
<proteinExistence type="predicted"/>
<dbReference type="Proteomes" id="UP000442990">
    <property type="component" value="Unassembled WGS sequence"/>
</dbReference>
<evidence type="ECO:0000256" key="3">
    <source>
        <dbReference type="SAM" id="Phobius"/>
    </source>
</evidence>
<dbReference type="InterPro" id="IPR056823">
    <property type="entry name" value="TEN-like_YD-shell"/>
</dbReference>
<dbReference type="InterPro" id="IPR050708">
    <property type="entry name" value="T6SS_VgrG/RHS"/>
</dbReference>
<evidence type="ECO:0000259" key="5">
    <source>
        <dbReference type="Pfam" id="PF25023"/>
    </source>
</evidence>
<accession>A0A7J5D5D5</accession>
<gene>
    <name evidence="6" type="ORF">F8144_36210</name>
</gene>
<name>A0A7J5D5D5_9ACTN</name>
<organism evidence="6 7">
    <name type="scientific">Streptomyces triticiradicis</name>
    <dbReference type="NCBI Taxonomy" id="2651189"/>
    <lineage>
        <taxon>Bacteria</taxon>
        <taxon>Bacillati</taxon>
        <taxon>Actinomycetota</taxon>
        <taxon>Actinomycetes</taxon>
        <taxon>Kitasatosporales</taxon>
        <taxon>Streptomycetaceae</taxon>
        <taxon>Streptomyces</taxon>
    </lineage>
</organism>
<feature type="domain" description="Teneurin-like YD-shell" evidence="5">
    <location>
        <begin position="1304"/>
        <end position="1551"/>
    </location>
</feature>
<sequence length="1842" mass="197645">MLASVPARLRLLIVLMVLSVVAGGGWLVRVSVDNTSSPDSAAYLGPQPAAHQEAVSPKERRKQTKDRAKPTKSHGLPTTRSKPATAEQIELFKQNHRRLKAVGPKTANTPVNADSPVSQASFTTGPQAAAAASYSSGALYQVSTDPFGNAAAQQGGFLMALGNHIGAAVQGEPLQVSAAIWQAGGATGEVHPVKVRWRVDFYGCRLNSDDVQYFDFGQTVQAPTLNTGVVLPMVNTTFTVPTTECTQQVPSYTVSVCTTVTDDPTDTEGCGSYNMFYIVPALPDGAACGAVCGDASGAAGTTVMRADPVNTATGAFTEAFTDAQVPAPGIPLTVTRVYSSDNSFTGALGKGWQLPWETRLSIGSNGDAVLIGEGGSRHAYVKKPDGTFTTPGEARSKLTADGTGYKVTTANHSIYGFNAAGQLTAVKDRSGRGITLTYTDSRPTQITDAAGRSATLRYTGALLDTLTLADGRVVDYGYTGDRLTSVTALDGKSETYGYDGSGRLNTVTNARGKRVTFNVYDTQGRVATQTDALGHDTTFAYSKNGVFDQVDVTAPDHGVWTDVYYKNVLFTQLDPLNNKSYYRYDKFFNRTSAVDAEIRETQWTFDNSGRMTGRSNSASDESWTYDANGNISTHEDGEYNKTVFGYNTANQLTTVKDPLGKTTIYGYNATTGLLETATTARGKTTHYGYDSDGNLKSRTTPTGDKTTYTYFPSGQLKTVVDPRGNVTGADPAKFTTSYTYDAANRVKTVTDARGNTTAYSYDEVGNLKTLTDARQRTISYDYDNADRLTTVTDPALKQTLLGYDPVGRLNKETNRRGAIVTYQYDKAGRQIQTVSARGNATGADAKKYTWTIGYDKVGNRKTVTDPLGKTTAFTWDADNRPLSTTDPLSHTRSVTYDDNGSVVKTADGLGHGMTLTYDDDNRLATSKTWAGYTTSYEYDDDSHLSAQVSPEAERTTYTYNDDGQIATSVDPRGNVSGADPAKYTWFYGYDDAGNPTTVTDPLGHKQSTAYDAVGNVASVTDARNKQTLYEYDELNRPKKVTAPDAGITTFTYNTAGFLDTTTDANTHTSTYGYNAEGQLTSVKNPLSKTVAYDYDLDGNRTKVTNARAQTIITTVDARNLPTKVTYSDGTPAETYGYDDASRLKEVTDATGSRSLTYDDDDKILTVTSPGVTKPFSYGWNTDDTLDSRTYPDGRVTRYTYDKVGRTKTQTTNSKAITYGYDKAGNLTSVVLPTTTARSETRTYDEVGRLASTTTPTLSNTYTYDENNRLVADKPGAGYPARYGYDEAGRMTRACTDTSATSCLTGTSGSTYGYDKVGNLRTTTNSTSTTTNEYDDGDQLSTTTVGTTKTSYKYDDDGNQTKDDDGTYAYDPAGRVKSATIGSDSFAFLYDADGNRTVSKKNSALTSTSRWDINNVLPQIATDTNSSGALLADYHYDPDGTARSMDRTAGSYYFTQDRQNSVNAVYDAAGADNYHYTYSAWGTPTGTATITGGQSSTFGYTGQYKDQSLPDRLQLRARSYDTTQRRFTTQDPIPAAADSPNQSAYNYADNDPANLSDPSGNCPMCIGAGIGAVVSGGVYALTHQDDFDWGDFAAATGEGAVIGAAGGFLAPAGASLATQLGLQGGRALAVTVGTDAAIGMGFSWAINTAQCQPTTPTDLLIGGLTGGLGSLIGPAWRGIRGLFVPKVMVSAHVDPNALRLLFRALGEGESATVIARPGTNPGIEPWEHVTGWAKEETPWISLTGDPDVMYYKYGEGSGISGRGAQGYVAVNRDLITGETHDAMASLPTPQHVRDIGLNPGDSAFRDREFLVKFELNPDAVLKYWPAGTSFDEIVNDINSIRGR</sequence>
<keyword evidence="1" id="KW-0677">Repeat</keyword>